<reference evidence="3 6" key="2">
    <citation type="submission" date="2019-07" db="EMBL/GenBank/DDBJ databases">
        <title>Whole genome shotgun sequence of Myxococcus virescens NBRC 100334.</title>
        <authorList>
            <person name="Hosoyama A."/>
            <person name="Uohara A."/>
            <person name="Ohji S."/>
            <person name="Ichikawa N."/>
        </authorList>
    </citation>
    <scope>NUCLEOTIDE SEQUENCE [LARGE SCALE GENOMIC DNA]</scope>
    <source>
        <strain evidence="3 6">NBRC 100334</strain>
    </source>
</reference>
<evidence type="ECO:0000259" key="2">
    <source>
        <dbReference type="Pfam" id="PF04326"/>
    </source>
</evidence>
<name>A0A511HL40_9BACT</name>
<keyword evidence="4" id="KW-0238">DNA-binding</keyword>
<dbReference type="RefSeq" id="WP_090493580.1">
    <property type="nucleotide sequence ID" value="NZ_BJVY01000042.1"/>
</dbReference>
<gene>
    <name evidence="3" type="ORF">MVI01_58880</name>
    <name evidence="4" type="ORF">SAMN04488504_114173</name>
</gene>
<dbReference type="Pfam" id="PF03235">
    <property type="entry name" value="GmrSD_N"/>
    <property type="match status" value="1"/>
</dbReference>
<protein>
    <submittedName>
        <fullName evidence="4">DNA-binding domain-containing protein</fullName>
    </submittedName>
</protein>
<dbReference type="PANTHER" id="PTHR37292:SF2">
    <property type="entry name" value="DUF262 DOMAIN-CONTAINING PROTEIN"/>
    <property type="match status" value="1"/>
</dbReference>
<dbReference type="EMBL" id="FNAJ01000014">
    <property type="protein sequence ID" value="SDE91321.1"/>
    <property type="molecule type" value="Genomic_DNA"/>
</dbReference>
<keyword evidence="5" id="KW-1185">Reference proteome</keyword>
<evidence type="ECO:0000259" key="1">
    <source>
        <dbReference type="Pfam" id="PF03235"/>
    </source>
</evidence>
<dbReference type="Pfam" id="PF04326">
    <property type="entry name" value="SLFN_AlbA_2"/>
    <property type="match status" value="1"/>
</dbReference>
<accession>A0A511HL40</accession>
<dbReference type="GO" id="GO:0003677">
    <property type="term" value="F:DNA binding"/>
    <property type="evidence" value="ECO:0007669"/>
    <property type="project" value="UniProtKB-KW"/>
</dbReference>
<sequence>MSRTVFTKVDNTLGSLMESIALGRIGLPDIQRPFVWKNAKVRNLFDSMYRGYPVGHLLFWENEAAGSKAIGTDEKQKVPRLLIVDGQQRLTSLYAVVKGVPVVRENYKPEKIEIAFNPLVEKFEVADAAIRQDKAFIPNISILWDKSTDFFELVETYLKDLATVREVTAQERRQIGSTFSKLQNLLSFPFTTLELSSSLDEEQVSEVFVRINSEGKKLNQADFILTLMSVFWDEGRSQLETFCREARTQTAGKPSPFNPYIQPDPDQLLRASVGLGFRRARLKHVYSILRGKDLETGEISAERRDAQFQVLRQAQAQVLSLEHWHGFLRAIQQAGFLNKGMISSENALLFAYTLYLLGKTEYGVEEERLRRSIAQWFFMSALTGRYSGSPESAMEFDLARLRQVKDSDAFVAVLAATCNATLTSDYWTITLPTDLATSAARSPSMFAYFASLNLHAAEVLFSRQKVSEWMDAVVAQSGTTSLERQPLFSKRLLESQGIGDPRETSQIANFTVVEWGENAQLAKRAPEEYVQVLRKPFSSKELERMHYWHALPDGWERMEYREFLQQRRELMAKVIRDAYSLLAGKDGAKPEPVLSTGELIKGGESSSVEFKSTLRVNLHTGQEDPKMVLSVLKTLAAFINTGGGTLLIGVADDGTLVGLGPDKFESEDKMSLRLVELIKDRMGTSHMMYIHPRFDDYQGGRVLAVDCLPGRSPIFVKDGNVERFYVRAGPSSQDLSGARMQAYIQERFRS</sequence>
<dbReference type="InterPro" id="IPR004919">
    <property type="entry name" value="GmrSD_N"/>
</dbReference>
<evidence type="ECO:0000313" key="6">
    <source>
        <dbReference type="Proteomes" id="UP000321224"/>
    </source>
</evidence>
<dbReference type="EMBL" id="BJVY01000042">
    <property type="protein sequence ID" value="GEL74104.1"/>
    <property type="molecule type" value="Genomic_DNA"/>
</dbReference>
<proteinExistence type="predicted"/>
<dbReference type="InterPro" id="IPR038461">
    <property type="entry name" value="Schlafen_AlbA_2_dom_sf"/>
</dbReference>
<evidence type="ECO:0000313" key="3">
    <source>
        <dbReference type="EMBL" id="GEL74104.1"/>
    </source>
</evidence>
<dbReference type="PANTHER" id="PTHR37292">
    <property type="entry name" value="VNG6097C"/>
    <property type="match status" value="1"/>
</dbReference>
<feature type="domain" description="Schlafen AlbA-2" evidence="2">
    <location>
        <begin position="604"/>
        <end position="735"/>
    </location>
</feature>
<dbReference type="Gene3D" id="3.30.950.30">
    <property type="entry name" value="Schlafen, AAA domain"/>
    <property type="match status" value="1"/>
</dbReference>
<dbReference type="Proteomes" id="UP000198717">
    <property type="component" value="Unassembled WGS sequence"/>
</dbReference>
<feature type="domain" description="GmrSD restriction endonucleases N-terminal" evidence="1">
    <location>
        <begin position="15"/>
        <end position="225"/>
    </location>
</feature>
<dbReference type="InterPro" id="IPR007421">
    <property type="entry name" value="Schlafen_AlbA_2_dom"/>
</dbReference>
<reference evidence="4 5" key="1">
    <citation type="submission" date="2016-10" db="EMBL/GenBank/DDBJ databases">
        <authorList>
            <person name="Varghese N."/>
            <person name="Submissions S."/>
        </authorList>
    </citation>
    <scope>NUCLEOTIDE SEQUENCE [LARGE SCALE GENOMIC DNA]</scope>
    <source>
        <strain evidence="4 5">DSM 2260</strain>
    </source>
</reference>
<evidence type="ECO:0000313" key="4">
    <source>
        <dbReference type="EMBL" id="SDE91321.1"/>
    </source>
</evidence>
<organism evidence="3 6">
    <name type="scientific">Myxococcus virescens</name>
    <dbReference type="NCBI Taxonomy" id="83456"/>
    <lineage>
        <taxon>Bacteria</taxon>
        <taxon>Pseudomonadati</taxon>
        <taxon>Myxococcota</taxon>
        <taxon>Myxococcia</taxon>
        <taxon>Myxococcales</taxon>
        <taxon>Cystobacterineae</taxon>
        <taxon>Myxococcaceae</taxon>
        <taxon>Myxococcus</taxon>
    </lineage>
</organism>
<evidence type="ECO:0000313" key="5">
    <source>
        <dbReference type="Proteomes" id="UP000198717"/>
    </source>
</evidence>
<comment type="caution">
    <text evidence="3">The sequence shown here is derived from an EMBL/GenBank/DDBJ whole genome shotgun (WGS) entry which is preliminary data.</text>
</comment>
<dbReference type="AlphaFoldDB" id="A0A511HL40"/>
<dbReference type="Proteomes" id="UP000321224">
    <property type="component" value="Unassembled WGS sequence"/>
</dbReference>